<dbReference type="EMBL" id="DXFZ01000049">
    <property type="protein sequence ID" value="HIW95666.1"/>
    <property type="molecule type" value="Genomic_DNA"/>
</dbReference>
<evidence type="ECO:0000313" key="3">
    <source>
        <dbReference type="EMBL" id="HIW95666.1"/>
    </source>
</evidence>
<evidence type="ECO:0000313" key="4">
    <source>
        <dbReference type="Proteomes" id="UP000824189"/>
    </source>
</evidence>
<comment type="caution">
    <text evidence="3">The sequence shown here is derived from an EMBL/GenBank/DDBJ whole genome shotgun (WGS) entry which is preliminary data.</text>
</comment>
<proteinExistence type="predicted"/>
<feature type="domain" description="AAA" evidence="1">
    <location>
        <begin position="21"/>
        <end position="129"/>
    </location>
</feature>
<evidence type="ECO:0000259" key="2">
    <source>
        <dbReference type="Pfam" id="PF13635"/>
    </source>
</evidence>
<evidence type="ECO:0000259" key="1">
    <source>
        <dbReference type="Pfam" id="PF13173"/>
    </source>
</evidence>
<sequence length="416" mass="46063">MAYLERSVDRQLDYILQHVAAVSLEGPRGVGKTDTASRRAELRFSFDSEADIERFRAQPELVESGKRILFDEWQFYPQVWNLARHAVDAGAAPGTFLFAGSATPQPSTTMHTGAARIMTLPMRPMGLHERGVEGATVSLAELLDPNVLRPLKGATSFTVETYAEEIARSGFPGLRDLPPIIRRAQLESYVDRIIDRELPEAGYGVRNPHSLRRWLEAYAAATATTTSYSNLLDAVTAGDGSQPTKRTTATYREQLHRIFVVDPIPGWIPTRNPLKRVGQAPKHFLADPALALQLLGHDERSILGYQGKNLIGALFEHLVALTVRTLAEENWAKTYHLRTQGGGHEIDLIVEGPNRQVVAIEIKLARTISDGDVKHLHWLRNTWDGDIADLVVINNGERAYRRPDGVAVVPLALLGA</sequence>
<protein>
    <submittedName>
        <fullName evidence="3">DUF4143 domain-containing protein</fullName>
    </submittedName>
</protein>
<dbReference type="Pfam" id="PF13635">
    <property type="entry name" value="DUF4143"/>
    <property type="match status" value="1"/>
</dbReference>
<dbReference type="Proteomes" id="UP000824189">
    <property type="component" value="Unassembled WGS sequence"/>
</dbReference>
<dbReference type="PANTHER" id="PTHR43566">
    <property type="entry name" value="CONSERVED PROTEIN"/>
    <property type="match status" value="1"/>
</dbReference>
<dbReference type="PANTHER" id="PTHR43566:SF2">
    <property type="entry name" value="DUF4143 DOMAIN-CONTAINING PROTEIN"/>
    <property type="match status" value="1"/>
</dbReference>
<accession>A0A9D1RZQ9</accession>
<gene>
    <name evidence="3" type="ORF">H9867_04165</name>
</gene>
<organism evidence="3 4">
    <name type="scientific">Candidatus Corynebacterium gallistercoris</name>
    <dbReference type="NCBI Taxonomy" id="2838530"/>
    <lineage>
        <taxon>Bacteria</taxon>
        <taxon>Bacillati</taxon>
        <taxon>Actinomycetota</taxon>
        <taxon>Actinomycetes</taxon>
        <taxon>Mycobacteriales</taxon>
        <taxon>Corynebacteriaceae</taxon>
        <taxon>Corynebacterium</taxon>
    </lineage>
</organism>
<dbReference type="InterPro" id="IPR025420">
    <property type="entry name" value="DUF4143"/>
</dbReference>
<dbReference type="Pfam" id="PF13173">
    <property type="entry name" value="AAA_14"/>
    <property type="match status" value="1"/>
</dbReference>
<reference evidence="3" key="1">
    <citation type="journal article" date="2021" name="PeerJ">
        <title>Extensive microbial diversity within the chicken gut microbiome revealed by metagenomics and culture.</title>
        <authorList>
            <person name="Gilroy R."/>
            <person name="Ravi A."/>
            <person name="Getino M."/>
            <person name="Pursley I."/>
            <person name="Horton D.L."/>
            <person name="Alikhan N.F."/>
            <person name="Baker D."/>
            <person name="Gharbi K."/>
            <person name="Hall N."/>
            <person name="Watson M."/>
            <person name="Adriaenssens E.M."/>
            <person name="Foster-Nyarko E."/>
            <person name="Jarju S."/>
            <person name="Secka A."/>
            <person name="Antonio M."/>
            <person name="Oren A."/>
            <person name="Chaudhuri R.R."/>
            <person name="La Ragione R."/>
            <person name="Hildebrand F."/>
            <person name="Pallen M.J."/>
        </authorList>
    </citation>
    <scope>NUCLEOTIDE SEQUENCE</scope>
    <source>
        <strain evidence="3">4376</strain>
    </source>
</reference>
<feature type="domain" description="DUF4143" evidence="2">
    <location>
        <begin position="204"/>
        <end position="364"/>
    </location>
</feature>
<dbReference type="InterPro" id="IPR041682">
    <property type="entry name" value="AAA_14"/>
</dbReference>
<reference evidence="3" key="2">
    <citation type="submission" date="2021-04" db="EMBL/GenBank/DDBJ databases">
        <authorList>
            <person name="Gilroy R."/>
        </authorList>
    </citation>
    <scope>NUCLEOTIDE SEQUENCE</scope>
    <source>
        <strain evidence="3">4376</strain>
    </source>
</reference>
<dbReference type="AlphaFoldDB" id="A0A9D1RZQ9"/>
<name>A0A9D1RZQ9_9CORY</name>